<feature type="transmembrane region" description="Helical" evidence="2">
    <location>
        <begin position="416"/>
        <end position="441"/>
    </location>
</feature>
<evidence type="ECO:0000256" key="2">
    <source>
        <dbReference type="SAM" id="Phobius"/>
    </source>
</evidence>
<feature type="transmembrane region" description="Helical" evidence="2">
    <location>
        <begin position="278"/>
        <end position="297"/>
    </location>
</feature>
<name>A0A370F5Y0_9BURK</name>
<organism evidence="3 4">
    <name type="scientific">Pseudacidovorax intermedius</name>
    <dbReference type="NCBI Taxonomy" id="433924"/>
    <lineage>
        <taxon>Bacteria</taxon>
        <taxon>Pseudomonadati</taxon>
        <taxon>Pseudomonadota</taxon>
        <taxon>Betaproteobacteria</taxon>
        <taxon>Burkholderiales</taxon>
        <taxon>Comamonadaceae</taxon>
        <taxon>Pseudacidovorax</taxon>
    </lineage>
</organism>
<keyword evidence="2" id="KW-0472">Membrane</keyword>
<keyword evidence="4" id="KW-1185">Reference proteome</keyword>
<dbReference type="Pfam" id="PF01554">
    <property type="entry name" value="MatE"/>
    <property type="match status" value="2"/>
</dbReference>
<gene>
    <name evidence="3" type="ORF">DFR41_113128</name>
</gene>
<dbReference type="PANTHER" id="PTHR43298:SF2">
    <property type="entry name" value="FMN_FAD EXPORTER YEEO-RELATED"/>
    <property type="match status" value="1"/>
</dbReference>
<feature type="transmembrane region" description="Helical" evidence="2">
    <location>
        <begin position="154"/>
        <end position="175"/>
    </location>
</feature>
<evidence type="ECO:0000313" key="3">
    <source>
        <dbReference type="EMBL" id="RDI19146.1"/>
    </source>
</evidence>
<protein>
    <submittedName>
        <fullName evidence="3">MATE family multidrug resistance protein</fullName>
    </submittedName>
</protein>
<dbReference type="InterPro" id="IPR050222">
    <property type="entry name" value="MATE_MdtK"/>
</dbReference>
<accession>A0A370F5Y0</accession>
<keyword evidence="2" id="KW-0812">Transmembrane</keyword>
<dbReference type="EMBL" id="QQAV01000013">
    <property type="protein sequence ID" value="RDI19146.1"/>
    <property type="molecule type" value="Genomic_DNA"/>
</dbReference>
<dbReference type="RefSeq" id="WP_114804576.1">
    <property type="nucleotide sequence ID" value="NZ_QQAV01000013.1"/>
</dbReference>
<dbReference type="GO" id="GO:0005886">
    <property type="term" value="C:plasma membrane"/>
    <property type="evidence" value="ECO:0007669"/>
    <property type="project" value="TreeGrafter"/>
</dbReference>
<dbReference type="NCBIfam" id="TIGR00797">
    <property type="entry name" value="matE"/>
    <property type="match status" value="1"/>
</dbReference>
<keyword evidence="2" id="KW-1133">Transmembrane helix</keyword>
<dbReference type="GO" id="GO:0015297">
    <property type="term" value="F:antiporter activity"/>
    <property type="evidence" value="ECO:0007669"/>
    <property type="project" value="InterPro"/>
</dbReference>
<feature type="transmembrane region" description="Helical" evidence="2">
    <location>
        <begin position="343"/>
        <end position="362"/>
    </location>
</feature>
<dbReference type="STRING" id="433924.NS331_10390"/>
<feature type="transmembrane region" description="Helical" evidence="2">
    <location>
        <begin position="374"/>
        <end position="396"/>
    </location>
</feature>
<evidence type="ECO:0000256" key="1">
    <source>
        <dbReference type="ARBA" id="ARBA00022448"/>
    </source>
</evidence>
<dbReference type="GO" id="GO:0042910">
    <property type="term" value="F:xenobiotic transmembrane transporter activity"/>
    <property type="evidence" value="ECO:0007669"/>
    <property type="project" value="InterPro"/>
</dbReference>
<feature type="transmembrane region" description="Helical" evidence="2">
    <location>
        <begin position="87"/>
        <end position="110"/>
    </location>
</feature>
<reference evidence="3 4" key="1">
    <citation type="submission" date="2018-07" db="EMBL/GenBank/DDBJ databases">
        <title>Genomic Encyclopedia of Type Strains, Phase IV (KMG-IV): sequencing the most valuable type-strain genomes for metagenomic binning, comparative biology and taxonomic classification.</title>
        <authorList>
            <person name="Goeker M."/>
        </authorList>
    </citation>
    <scope>NUCLEOTIDE SEQUENCE [LARGE SCALE GENOMIC DNA]</scope>
    <source>
        <strain evidence="3 4">DSM 21352</strain>
    </source>
</reference>
<dbReference type="InterPro" id="IPR002528">
    <property type="entry name" value="MATE_fam"/>
</dbReference>
<comment type="caution">
    <text evidence="3">The sequence shown here is derived from an EMBL/GenBank/DDBJ whole genome shotgun (WGS) entry which is preliminary data.</text>
</comment>
<evidence type="ECO:0000313" key="4">
    <source>
        <dbReference type="Proteomes" id="UP000255265"/>
    </source>
</evidence>
<feature type="transmembrane region" description="Helical" evidence="2">
    <location>
        <begin position="309"/>
        <end position="331"/>
    </location>
</feature>
<feature type="transmembrane region" description="Helical" evidence="2">
    <location>
        <begin position="41"/>
        <end position="67"/>
    </location>
</feature>
<feature type="transmembrane region" description="Helical" evidence="2">
    <location>
        <begin position="122"/>
        <end position="142"/>
    </location>
</feature>
<keyword evidence="1" id="KW-0813">Transport</keyword>
<feature type="transmembrane region" description="Helical" evidence="2">
    <location>
        <begin position="181"/>
        <end position="207"/>
    </location>
</feature>
<feature type="transmembrane region" description="Helical" evidence="2">
    <location>
        <begin position="236"/>
        <end position="258"/>
    </location>
</feature>
<dbReference type="PANTHER" id="PTHR43298">
    <property type="entry name" value="MULTIDRUG RESISTANCE PROTEIN NORM-RELATED"/>
    <property type="match status" value="1"/>
</dbReference>
<dbReference type="CDD" id="cd13131">
    <property type="entry name" value="MATE_NorM_like"/>
    <property type="match status" value="1"/>
</dbReference>
<sequence>MSERRLIARHAGTVLVGQMATMAFGVTDTVVAGRFDQEALAALSIGAAIFISVFVALTGTLQALLPVWAELHGAGRREAMGRSVRQALYLCAAATAVGATLLLSPGPLLAWTEVPPAMRGAVGQYLAVLAAALPAALLFRIYATLNQSIGRPSFVTWLQVGALAVKVPLSIWLTFGGLGVPALGLMGCALATLTVNWLMLAVAVLMLRHRPEYQPYRLWRRPERPDWPQLGTFARLGVPAGLSVMVEVSSFTFMALFIARLGSTATAAHQIASNLTAVAYMVPLSLGLATSARVGYWMGAGRPDQARRACWQGLGMAVLGALMVAGLLLALRGTIVQFYTREAAVAHLAAGLLVACAAYHLADATQTLCIFVLRCFRITVAPLLVYCALLWGVGLGGGYRLAYHGLGPWPAQHSPLAFWIMAAAALGAAALILLALLRIAVSRAVGR</sequence>
<dbReference type="AlphaFoldDB" id="A0A370F5Y0"/>
<dbReference type="Proteomes" id="UP000255265">
    <property type="component" value="Unassembled WGS sequence"/>
</dbReference>
<dbReference type="OrthoDB" id="9780160at2"/>
<proteinExistence type="predicted"/>